<reference evidence="2 3" key="1">
    <citation type="submission" date="2019-06" db="EMBL/GenBank/DDBJ databases">
        <title>The draft genome of Rhizobium smilacinae PTYR-5.</title>
        <authorList>
            <person name="Liu L."/>
            <person name="Li L."/>
            <person name="Zhang X."/>
        </authorList>
    </citation>
    <scope>NUCLEOTIDE SEQUENCE [LARGE SCALE GENOMIC DNA]</scope>
    <source>
        <strain evidence="2 3">PTYR-5</strain>
    </source>
</reference>
<comment type="caution">
    <text evidence="2">The sequence shown here is derived from an EMBL/GenBank/DDBJ whole genome shotgun (WGS) entry which is preliminary data.</text>
</comment>
<keyword evidence="2" id="KW-0808">Transferase</keyword>
<gene>
    <name evidence="2" type="ORF">FHP24_03350</name>
</gene>
<dbReference type="OrthoDB" id="110463at2"/>
<dbReference type="SUPFAM" id="SSF53756">
    <property type="entry name" value="UDP-Glycosyltransferase/glycogen phosphorylase"/>
    <property type="match status" value="1"/>
</dbReference>
<dbReference type="GO" id="GO:0016740">
    <property type="term" value="F:transferase activity"/>
    <property type="evidence" value="ECO:0007669"/>
    <property type="project" value="UniProtKB-KW"/>
</dbReference>
<name>A0A5C4XP55_9HYPH</name>
<protein>
    <submittedName>
        <fullName evidence="2">Glycosyltransferase family 1 protein</fullName>
    </submittedName>
</protein>
<evidence type="ECO:0000313" key="3">
    <source>
        <dbReference type="Proteomes" id="UP000311605"/>
    </source>
</evidence>
<dbReference type="InterPro" id="IPR055259">
    <property type="entry name" value="YkvP/CgeB_Glyco_trans-like"/>
</dbReference>
<accession>A0A5C4XP55</accession>
<dbReference type="EMBL" id="VDMN01000001">
    <property type="protein sequence ID" value="TNM65326.1"/>
    <property type="molecule type" value="Genomic_DNA"/>
</dbReference>
<dbReference type="RefSeq" id="WP_139672832.1">
    <property type="nucleotide sequence ID" value="NZ_VDMN01000001.1"/>
</dbReference>
<proteinExistence type="predicted"/>
<dbReference type="Pfam" id="PF13524">
    <property type="entry name" value="Glyco_trans_1_2"/>
    <property type="match status" value="1"/>
</dbReference>
<sequence>MLLITWRLGMLHGKILYIGSKAGTSLHRAEALRRSGYDVVHISPYEDLPKHWALWLSRFGGPGLDGIVARSLKRQIAQQRFPIALVDSGDVVGPKALRHIRQVASKTANYCQDNPYGDPPPERRRWTLFRRAAPGYDLLVTPRRENADVLVQKLTGKQPMQVWFSADEVAHQPQSLTKAETAEWASDVIFAGAWMPGRDAFMAKLVEAGLPLKIYGLRWERSPDFERIRSAVQFRFLNGADYAKAIQCSKVALVLVNGANSDLHTTRSTEIPAIGAAMCAPRTIHHANLYRDGDEALFFDNADECIAQCRRLLADVDLRERVASGGRHRTFQNRTYNEDLMKSIVDRLSDLPEVRA</sequence>
<dbReference type="Proteomes" id="UP000311605">
    <property type="component" value="Unassembled WGS sequence"/>
</dbReference>
<keyword evidence="3" id="KW-1185">Reference proteome</keyword>
<feature type="domain" description="Spore protein YkvP/CgeB glycosyl transferase-like" evidence="1">
    <location>
        <begin position="201"/>
        <end position="338"/>
    </location>
</feature>
<evidence type="ECO:0000259" key="1">
    <source>
        <dbReference type="Pfam" id="PF13524"/>
    </source>
</evidence>
<organism evidence="2 3">
    <name type="scientific">Aliirhizobium smilacinae</name>
    <dbReference type="NCBI Taxonomy" id="1395944"/>
    <lineage>
        <taxon>Bacteria</taxon>
        <taxon>Pseudomonadati</taxon>
        <taxon>Pseudomonadota</taxon>
        <taxon>Alphaproteobacteria</taxon>
        <taxon>Hyphomicrobiales</taxon>
        <taxon>Rhizobiaceae</taxon>
        <taxon>Aliirhizobium</taxon>
    </lineage>
</organism>
<dbReference type="AlphaFoldDB" id="A0A5C4XP55"/>
<evidence type="ECO:0000313" key="2">
    <source>
        <dbReference type="EMBL" id="TNM65326.1"/>
    </source>
</evidence>